<evidence type="ECO:0008006" key="6">
    <source>
        <dbReference type="Google" id="ProtNLM"/>
    </source>
</evidence>
<comment type="caution">
    <text evidence="4">The sequence shown here is derived from an EMBL/GenBank/DDBJ whole genome shotgun (WGS) entry which is preliminary data.</text>
</comment>
<feature type="region of interest" description="Disordered" evidence="1">
    <location>
        <begin position="295"/>
        <end position="341"/>
    </location>
</feature>
<name>A0ABT4HMQ8_MYCIR</name>
<organism evidence="4 5">
    <name type="scientific">Mycolicibacterium iranicum</name>
    <name type="common">Mycobacterium iranicum</name>
    <dbReference type="NCBI Taxonomy" id="912594"/>
    <lineage>
        <taxon>Bacteria</taxon>
        <taxon>Bacillati</taxon>
        <taxon>Actinomycetota</taxon>
        <taxon>Actinomycetes</taxon>
        <taxon>Mycobacteriales</taxon>
        <taxon>Mycobacteriaceae</taxon>
        <taxon>Mycolicibacterium</taxon>
    </lineage>
</organism>
<gene>
    <name evidence="4" type="ORF">OY187_25270</name>
</gene>
<evidence type="ECO:0000313" key="4">
    <source>
        <dbReference type="EMBL" id="MCZ0731374.1"/>
    </source>
</evidence>
<keyword evidence="2" id="KW-1133">Transmembrane helix</keyword>
<feature type="compositionally biased region" description="Low complexity" evidence="1">
    <location>
        <begin position="115"/>
        <end position="132"/>
    </location>
</feature>
<protein>
    <recommendedName>
        <fullName evidence="6">Peptidase</fullName>
    </recommendedName>
</protein>
<feature type="transmembrane region" description="Helical" evidence="2">
    <location>
        <begin position="440"/>
        <end position="462"/>
    </location>
</feature>
<keyword evidence="2" id="KW-0472">Membrane</keyword>
<keyword evidence="3" id="KW-0732">Signal</keyword>
<evidence type="ECO:0000256" key="3">
    <source>
        <dbReference type="SAM" id="SignalP"/>
    </source>
</evidence>
<dbReference type="EMBL" id="JAPQYE010000016">
    <property type="protein sequence ID" value="MCZ0731374.1"/>
    <property type="molecule type" value="Genomic_DNA"/>
</dbReference>
<dbReference type="RefSeq" id="WP_268787555.1">
    <property type="nucleotide sequence ID" value="NZ_JAPQYE010000016.1"/>
</dbReference>
<feature type="compositionally biased region" description="Gly residues" evidence="1">
    <location>
        <begin position="69"/>
        <end position="87"/>
    </location>
</feature>
<feature type="compositionally biased region" description="Low complexity" evidence="1">
    <location>
        <begin position="310"/>
        <end position="341"/>
    </location>
</feature>
<evidence type="ECO:0000256" key="2">
    <source>
        <dbReference type="SAM" id="Phobius"/>
    </source>
</evidence>
<feature type="chain" id="PRO_5047294583" description="Peptidase" evidence="3">
    <location>
        <begin position="30"/>
        <end position="472"/>
    </location>
</feature>
<evidence type="ECO:0000313" key="5">
    <source>
        <dbReference type="Proteomes" id="UP001084650"/>
    </source>
</evidence>
<sequence length="472" mass="47072">MNLTNFARAALVAGAVTGASLGVAGNAAAATVSHPVAPVSSIVAPSAYAPAPATALGSWRGKKDDDGGDSGGDFGGDSGGGDFGGGDDYSSVVDDAGPAYDTGADYADVPDDPAPAEAAPDVADAPGEQPEAPEAPEAPEVPEAPEAPEAPQAPEAPEAPEAPQAPEGPQAPEAPDAPQAPDTPDSPPVNADPTTATPQDIDTMRSSIMSSFSEDSSWSSQVSTWNSSWLSYNTYGLPVLFNAYAAPMQVFYTYGGATRTVTIPPQQRVALPATTPGRYGFTSVVRGPQGGVSHVSVGSFTAGGGGGHPAPGQGASAPAPSTPAPASSAPAPASSAPASQPQRNVWVQLNYSTGTSQPFRVGSLTDLGEDSAVGADRVLIDGSVSAWGEWSKNADGSAQFEVSKIEQLPGLTAPSEAPLPGYDVSLVSKESSATTGVTKVLPWVALAAGALGLGSAGGALLMGRRRRAEGSQ</sequence>
<feature type="region of interest" description="Disordered" evidence="1">
    <location>
        <begin position="53"/>
        <end position="200"/>
    </location>
</feature>
<evidence type="ECO:0000256" key="1">
    <source>
        <dbReference type="SAM" id="MobiDB-lite"/>
    </source>
</evidence>
<reference evidence="4" key="1">
    <citation type="submission" date="2022-12" db="EMBL/GenBank/DDBJ databases">
        <title>Whole genome sequence of Mycolicibacterium iranicum strain SBH312.</title>
        <authorList>
            <person name="Jani J."/>
            <person name="Arifin Mustapha Z."/>
            <person name="Ahmed K."/>
            <person name="Kai Ling C."/>
        </authorList>
    </citation>
    <scope>NUCLEOTIDE SEQUENCE</scope>
    <source>
        <strain evidence="4">SBH312</strain>
    </source>
</reference>
<proteinExistence type="predicted"/>
<accession>A0ABT4HMQ8</accession>
<dbReference type="Proteomes" id="UP001084650">
    <property type="component" value="Unassembled WGS sequence"/>
</dbReference>
<keyword evidence="2" id="KW-0812">Transmembrane</keyword>
<feature type="compositionally biased region" description="Low complexity" evidence="1">
    <location>
        <begin position="147"/>
        <end position="180"/>
    </location>
</feature>
<feature type="signal peptide" evidence="3">
    <location>
        <begin position="1"/>
        <end position="29"/>
    </location>
</feature>
<keyword evidence="5" id="KW-1185">Reference proteome</keyword>